<evidence type="ECO:0000256" key="15">
    <source>
        <dbReference type="PIRSR" id="PIRSR006337-1"/>
    </source>
</evidence>
<dbReference type="KEGG" id="msq:BKP64_04255"/>
<dbReference type="Pfam" id="PF00128">
    <property type="entry name" value="Alpha-amylase"/>
    <property type="match status" value="1"/>
</dbReference>
<feature type="binding site" evidence="16">
    <location>
        <begin position="279"/>
        <end position="284"/>
    </location>
    <ligand>
        <name>substrate</name>
    </ligand>
</feature>
<dbReference type="SUPFAM" id="SSF51445">
    <property type="entry name" value="(Trans)glycosidases"/>
    <property type="match status" value="1"/>
</dbReference>
<evidence type="ECO:0000313" key="19">
    <source>
        <dbReference type="EMBL" id="AOY87454.1"/>
    </source>
</evidence>
<protein>
    <recommendedName>
        <fullName evidence="5 13">Malto-oligosyltrehalose trehalohydrolase</fullName>
        <shortName evidence="14">MTHase</shortName>
        <ecNumber evidence="4 13">3.2.1.141</ecNumber>
    </recommendedName>
    <alternativeName>
        <fullName evidence="11 14">4-alpha-D-((1-&gt;4)-alpha-D-glucano)trehalose trehalohydrolase</fullName>
    </alternativeName>
    <alternativeName>
        <fullName evidence="10 14">Maltooligosyl trehalose trehalohydrolase</fullName>
    </alternativeName>
</protein>
<dbReference type="PIRSF" id="PIRSF006337">
    <property type="entry name" value="Trehalose_TreZ"/>
    <property type="match status" value="1"/>
</dbReference>
<evidence type="ECO:0000256" key="17">
    <source>
        <dbReference type="PIRSR" id="PIRSR006337-3"/>
    </source>
</evidence>
<dbReference type="Gene3D" id="1.10.10.760">
    <property type="entry name" value="E-set domains of sugar-utilizing enzymes"/>
    <property type="match status" value="1"/>
</dbReference>
<reference evidence="19 20" key="1">
    <citation type="submission" date="2016-10" db="EMBL/GenBank/DDBJ databases">
        <title>Marinobacter salinus sp. nov., a moderately halophilic bacterium isolated from a tidal flat environment.</title>
        <authorList>
            <person name="Park S.-J."/>
        </authorList>
    </citation>
    <scope>NUCLEOTIDE SEQUENCE [LARGE SCALE GENOMIC DNA]</scope>
    <source>
        <strain evidence="19 20">Hb8</strain>
    </source>
</reference>
<evidence type="ECO:0000256" key="13">
    <source>
        <dbReference type="NCBIfam" id="TIGR02402"/>
    </source>
</evidence>
<evidence type="ECO:0000256" key="2">
    <source>
        <dbReference type="ARBA" id="ARBA00005199"/>
    </source>
</evidence>
<feature type="active site" description="Proton donor" evidence="15">
    <location>
        <position position="317"/>
    </location>
</feature>
<dbReference type="InterPro" id="IPR017853">
    <property type="entry name" value="GH"/>
</dbReference>
<dbReference type="InterPro" id="IPR012768">
    <property type="entry name" value="Trehalose_TreZ"/>
</dbReference>
<feature type="active site" description="Nucleophile" evidence="15">
    <location>
        <position position="281"/>
    </location>
</feature>
<gene>
    <name evidence="19" type="ORF">BKP64_04255</name>
</gene>
<dbReference type="Pfam" id="PF11941">
    <property type="entry name" value="DUF3459"/>
    <property type="match status" value="1"/>
</dbReference>
<feature type="binding site" evidence="16">
    <location>
        <begin position="414"/>
        <end position="419"/>
    </location>
    <ligand>
        <name>substrate</name>
    </ligand>
</feature>
<keyword evidence="20" id="KW-1185">Reference proteome</keyword>
<feature type="site" description="Transition state stabilizer" evidence="17">
    <location>
        <position position="415"/>
    </location>
</feature>
<dbReference type="NCBIfam" id="TIGR02402">
    <property type="entry name" value="trehalose_TreZ"/>
    <property type="match status" value="1"/>
</dbReference>
<dbReference type="AlphaFoldDB" id="A0A1D9GIU7"/>
<evidence type="ECO:0000256" key="7">
    <source>
        <dbReference type="ARBA" id="ARBA00022801"/>
    </source>
</evidence>
<dbReference type="GO" id="GO:0005737">
    <property type="term" value="C:cytoplasm"/>
    <property type="evidence" value="ECO:0007669"/>
    <property type="project" value="UniProtKB-SubCell"/>
</dbReference>
<comment type="catalytic activity">
    <reaction evidence="12 14">
        <text>hydrolysis of (1-&gt;4)-alpha-D-glucosidic linkage in 4-alpha-D-[(1-&gt;4)-alpha-D-glucanosyl]n trehalose to yield trehalose and (1-&gt;4)-alpha-D-glucan.</text>
        <dbReference type="EC" id="3.2.1.141"/>
    </reaction>
</comment>
<organism evidence="19 20">
    <name type="scientific">Marinobacter salinus</name>
    <dbReference type="NCBI Taxonomy" id="1874317"/>
    <lineage>
        <taxon>Bacteria</taxon>
        <taxon>Pseudomonadati</taxon>
        <taxon>Pseudomonadota</taxon>
        <taxon>Gammaproteobacteria</taxon>
        <taxon>Pseudomonadales</taxon>
        <taxon>Marinobacteraceae</taxon>
        <taxon>Marinobacter</taxon>
    </lineage>
</organism>
<dbReference type="SUPFAM" id="SSF81296">
    <property type="entry name" value="E set domains"/>
    <property type="match status" value="1"/>
</dbReference>
<dbReference type="PANTHER" id="PTHR43002">
    <property type="entry name" value="GLYCOGEN DEBRANCHING ENZYME"/>
    <property type="match status" value="1"/>
</dbReference>
<evidence type="ECO:0000256" key="3">
    <source>
        <dbReference type="ARBA" id="ARBA00008061"/>
    </source>
</evidence>
<evidence type="ECO:0000256" key="4">
    <source>
        <dbReference type="ARBA" id="ARBA00012268"/>
    </source>
</evidence>
<keyword evidence="6" id="KW-0963">Cytoplasm</keyword>
<evidence type="ECO:0000256" key="1">
    <source>
        <dbReference type="ARBA" id="ARBA00004496"/>
    </source>
</evidence>
<evidence type="ECO:0000256" key="12">
    <source>
        <dbReference type="ARBA" id="ARBA00034013"/>
    </source>
</evidence>
<dbReference type="Gene3D" id="3.20.20.80">
    <property type="entry name" value="Glycosidases"/>
    <property type="match status" value="1"/>
</dbReference>
<keyword evidence="7 14" id="KW-0378">Hydrolase</keyword>
<sequence length="630" mass="70911">MSETTQQSHYMPFGAELRKDGRVRFQLWAPSAQRVEVCLNAPATGSERVPDLREAVLVPMEAKPGGWFSSITELARVGSLYYFRIDGDVLVPDPASRFQPGDVHGPSEVVDPGTWSWRNASWCGRPWEEAIIYELHVGCFTREGNFAAAMDKLDYLAELGITAIELMPVADFPGSRNWGYDAVHLFAPDSQYGRPDDLKALIDAAHGRGLMVYLDVVYNHFGPEGNYLMHYAPQFFSDRHETPWGAGINFDGNDSEPVRQFFIHNALFWLQEYNLDGLRLDAVHTITDDSTPDILTDLAQRVRSHFGDTRHIHLILENDHNAAHFLPRDRNARPQLYNAQWNDDFHHVLHLLLTGESTGYYMDYTHEPVQLLGRCLTEGFTYQGEPSAYREKRRRGEPSGHLPATAFVSFLQNHDQVGNRAFGERIASLASPEQLRAATVLLRLAPSVPLLFMGEEWGCIQPFTFFCDFGPELAESVINGRQQEFAGFPQFSDPESRECIPNPMAPETFTQSVLDWTTCDLKEHTYWLTLNRELNALRQRELIPRLGKMAGHQKPSLKLGDRALAARWVLGDGSELFLIANLDSKGIAGIKWPPGEVLYATHTPLIGKHGDVELPPWSVAWLLKAGSTSA</sequence>
<dbReference type="EMBL" id="CP017715">
    <property type="protein sequence ID" value="AOY87454.1"/>
    <property type="molecule type" value="Genomic_DNA"/>
</dbReference>
<dbReference type="Gene3D" id="2.60.40.10">
    <property type="entry name" value="Immunoglobulins"/>
    <property type="match status" value="1"/>
</dbReference>
<dbReference type="InterPro" id="IPR006047">
    <property type="entry name" value="GH13_cat_dom"/>
</dbReference>
<feature type="domain" description="Glycosyl hydrolase family 13 catalytic" evidence="18">
    <location>
        <begin position="134"/>
        <end position="481"/>
    </location>
</feature>
<evidence type="ECO:0000313" key="20">
    <source>
        <dbReference type="Proteomes" id="UP000177445"/>
    </source>
</evidence>
<accession>A0A1D9GIU7</accession>
<evidence type="ECO:0000256" key="10">
    <source>
        <dbReference type="ARBA" id="ARBA00032057"/>
    </source>
</evidence>
<dbReference type="GO" id="GO:0033942">
    <property type="term" value="F:4-alpha-D-(1-&gt;4)-alpha-D-glucanotrehalose trehalohydrolase activity"/>
    <property type="evidence" value="ECO:0007669"/>
    <property type="project" value="UniProtKB-EC"/>
</dbReference>
<comment type="subcellular location">
    <subcellularLocation>
        <location evidence="1 15">Cytoplasm</location>
    </subcellularLocation>
</comment>
<dbReference type="InterPro" id="IPR004193">
    <property type="entry name" value="Glyco_hydro_13_N"/>
</dbReference>
<dbReference type="OrthoDB" id="9800174at2"/>
<dbReference type="InterPro" id="IPR044901">
    <property type="entry name" value="Trehalose_TreZ_E-set_sf"/>
</dbReference>
<dbReference type="Pfam" id="PF02922">
    <property type="entry name" value="CBM_48"/>
    <property type="match status" value="1"/>
</dbReference>
<evidence type="ECO:0000259" key="18">
    <source>
        <dbReference type="SMART" id="SM00642"/>
    </source>
</evidence>
<dbReference type="InterPro" id="IPR022567">
    <property type="entry name" value="DUF3459"/>
</dbReference>
<comment type="pathway">
    <text evidence="2 14">Glycan biosynthesis; trehalose biosynthesis.</text>
</comment>
<proteinExistence type="inferred from homology"/>
<evidence type="ECO:0000256" key="8">
    <source>
        <dbReference type="ARBA" id="ARBA00023277"/>
    </source>
</evidence>
<evidence type="ECO:0000256" key="9">
    <source>
        <dbReference type="ARBA" id="ARBA00023295"/>
    </source>
</evidence>
<dbReference type="CDD" id="cd11325">
    <property type="entry name" value="AmyAc_GTHase"/>
    <property type="match status" value="1"/>
</dbReference>
<evidence type="ECO:0000256" key="6">
    <source>
        <dbReference type="ARBA" id="ARBA00022490"/>
    </source>
</evidence>
<evidence type="ECO:0000256" key="14">
    <source>
        <dbReference type="PIRNR" id="PIRNR006337"/>
    </source>
</evidence>
<dbReference type="Proteomes" id="UP000177445">
    <property type="component" value="Chromosome"/>
</dbReference>
<dbReference type="STRING" id="1874317.BKP64_04255"/>
<dbReference type="EC" id="3.2.1.141" evidence="4 13"/>
<dbReference type="GO" id="GO:0005992">
    <property type="term" value="P:trehalose biosynthetic process"/>
    <property type="evidence" value="ECO:0007669"/>
    <property type="project" value="UniProtKB-UniRule"/>
</dbReference>
<keyword evidence="8" id="KW-0119">Carbohydrate metabolism</keyword>
<dbReference type="UniPathway" id="UPA00299"/>
<evidence type="ECO:0000256" key="5">
    <source>
        <dbReference type="ARBA" id="ARBA00015938"/>
    </source>
</evidence>
<dbReference type="CDD" id="cd02853">
    <property type="entry name" value="E_set_MTHase_like_N"/>
    <property type="match status" value="1"/>
</dbReference>
<evidence type="ECO:0000256" key="16">
    <source>
        <dbReference type="PIRSR" id="PIRSR006337-2"/>
    </source>
</evidence>
<dbReference type="RefSeq" id="WP_070966448.1">
    <property type="nucleotide sequence ID" value="NZ_CP017715.1"/>
</dbReference>
<dbReference type="InterPro" id="IPR013783">
    <property type="entry name" value="Ig-like_fold"/>
</dbReference>
<feature type="binding site" evidence="16">
    <location>
        <begin position="343"/>
        <end position="347"/>
    </location>
    <ligand>
        <name>substrate</name>
    </ligand>
</feature>
<dbReference type="SMART" id="SM00642">
    <property type="entry name" value="Aamy"/>
    <property type="match status" value="1"/>
</dbReference>
<dbReference type="InterPro" id="IPR014756">
    <property type="entry name" value="Ig_E-set"/>
</dbReference>
<evidence type="ECO:0000256" key="11">
    <source>
        <dbReference type="ARBA" id="ARBA00033284"/>
    </source>
</evidence>
<name>A0A1D9GIU7_9GAMM</name>
<keyword evidence="9 14" id="KW-0326">Glycosidase</keyword>
<comment type="similarity">
    <text evidence="3 14">Belongs to the glycosyl hydrolase 13 family.</text>
</comment>